<keyword evidence="1" id="KW-1133">Transmembrane helix</keyword>
<proteinExistence type="predicted"/>
<dbReference type="AlphaFoldDB" id="A0AAV4MZ54"/>
<accession>A0AAV4MZ54</accession>
<gene>
    <name evidence="2" type="ORF">CDAR_539781</name>
</gene>
<evidence type="ECO:0000313" key="2">
    <source>
        <dbReference type="EMBL" id="GIX77013.1"/>
    </source>
</evidence>
<comment type="caution">
    <text evidence="2">The sequence shown here is derived from an EMBL/GenBank/DDBJ whole genome shotgun (WGS) entry which is preliminary data.</text>
</comment>
<evidence type="ECO:0000313" key="3">
    <source>
        <dbReference type="Proteomes" id="UP001054837"/>
    </source>
</evidence>
<evidence type="ECO:0000256" key="1">
    <source>
        <dbReference type="SAM" id="Phobius"/>
    </source>
</evidence>
<sequence length="103" mass="11477">MFTISSKIKEDPKRSPLNFKQRELVPRSKSVIGFIIISVNFSYPAHVALAHFLNAGLKNLRLKLISAGISGFQNFAGACGRGFPIRIKRFSSGIIPRVKVEEF</sequence>
<keyword evidence="3" id="KW-1185">Reference proteome</keyword>
<dbReference type="EMBL" id="BPLQ01000978">
    <property type="protein sequence ID" value="GIX77013.1"/>
    <property type="molecule type" value="Genomic_DNA"/>
</dbReference>
<reference evidence="2 3" key="1">
    <citation type="submission" date="2021-06" db="EMBL/GenBank/DDBJ databases">
        <title>Caerostris darwini draft genome.</title>
        <authorList>
            <person name="Kono N."/>
            <person name="Arakawa K."/>
        </authorList>
    </citation>
    <scope>NUCLEOTIDE SEQUENCE [LARGE SCALE GENOMIC DNA]</scope>
</reference>
<keyword evidence="1" id="KW-0812">Transmembrane</keyword>
<name>A0AAV4MZ54_9ARAC</name>
<organism evidence="2 3">
    <name type="scientific">Caerostris darwini</name>
    <dbReference type="NCBI Taxonomy" id="1538125"/>
    <lineage>
        <taxon>Eukaryota</taxon>
        <taxon>Metazoa</taxon>
        <taxon>Ecdysozoa</taxon>
        <taxon>Arthropoda</taxon>
        <taxon>Chelicerata</taxon>
        <taxon>Arachnida</taxon>
        <taxon>Araneae</taxon>
        <taxon>Araneomorphae</taxon>
        <taxon>Entelegynae</taxon>
        <taxon>Araneoidea</taxon>
        <taxon>Araneidae</taxon>
        <taxon>Caerostris</taxon>
    </lineage>
</organism>
<dbReference type="Proteomes" id="UP001054837">
    <property type="component" value="Unassembled WGS sequence"/>
</dbReference>
<keyword evidence="1" id="KW-0472">Membrane</keyword>
<protein>
    <submittedName>
        <fullName evidence="2">Uncharacterized protein</fullName>
    </submittedName>
</protein>
<feature type="transmembrane region" description="Helical" evidence="1">
    <location>
        <begin position="31"/>
        <end position="53"/>
    </location>
</feature>